<keyword evidence="3" id="KW-1185">Reference proteome</keyword>
<dbReference type="Gene3D" id="3.10.450.50">
    <property type="match status" value="1"/>
</dbReference>
<dbReference type="AlphaFoldDB" id="A0A1G8DMM9"/>
<dbReference type="STRING" id="262004.SAMN04489796_103256"/>
<dbReference type="Pfam" id="PF12680">
    <property type="entry name" value="SnoaL_2"/>
    <property type="match status" value="1"/>
</dbReference>
<dbReference type="InterPro" id="IPR032710">
    <property type="entry name" value="NTF2-like_dom_sf"/>
</dbReference>
<reference evidence="3" key="1">
    <citation type="submission" date="2016-10" db="EMBL/GenBank/DDBJ databases">
        <authorList>
            <person name="Varghese N."/>
            <person name="Submissions S."/>
        </authorList>
    </citation>
    <scope>NUCLEOTIDE SEQUENCE [LARGE SCALE GENOMIC DNA]</scope>
    <source>
        <strain evidence="3">DSM 15363</strain>
    </source>
</reference>
<evidence type="ECO:0000313" key="3">
    <source>
        <dbReference type="Proteomes" id="UP000199492"/>
    </source>
</evidence>
<protein>
    <submittedName>
        <fullName evidence="2">SnoaL-like domain-containing protein</fullName>
    </submittedName>
</protein>
<dbReference type="EMBL" id="FNCZ01000003">
    <property type="protein sequence ID" value="SDH58918.1"/>
    <property type="molecule type" value="Genomic_DNA"/>
</dbReference>
<feature type="domain" description="SnoaL-like" evidence="1">
    <location>
        <begin position="7"/>
        <end position="112"/>
    </location>
</feature>
<dbReference type="OrthoDB" id="1452256at2"/>
<dbReference type="SUPFAM" id="SSF54427">
    <property type="entry name" value="NTF2-like"/>
    <property type="match status" value="1"/>
</dbReference>
<dbReference type="Proteomes" id="UP000199492">
    <property type="component" value="Unassembled WGS sequence"/>
</dbReference>
<evidence type="ECO:0000313" key="2">
    <source>
        <dbReference type="EMBL" id="SDH58918.1"/>
    </source>
</evidence>
<sequence length="136" mass="15890">MTAKEVVKAFYESDMANNASVVDQFFHEDCELHWTSSRGFTLLNYNDIKTFFEGTRRSYNSLRFEFTHFIESDAFVITRHTLFGSTIENPDAETIIAHFSTIWEVRDGKLYRGFEISQQADESDVKSMKSYKEINI</sequence>
<evidence type="ECO:0000259" key="1">
    <source>
        <dbReference type="Pfam" id="PF12680"/>
    </source>
</evidence>
<dbReference type="InterPro" id="IPR037401">
    <property type="entry name" value="SnoaL-like"/>
</dbReference>
<organism evidence="2 3">
    <name type="scientific">Winogradskyella thalassocola</name>
    <dbReference type="NCBI Taxonomy" id="262004"/>
    <lineage>
        <taxon>Bacteria</taxon>
        <taxon>Pseudomonadati</taxon>
        <taxon>Bacteroidota</taxon>
        <taxon>Flavobacteriia</taxon>
        <taxon>Flavobacteriales</taxon>
        <taxon>Flavobacteriaceae</taxon>
        <taxon>Winogradskyella</taxon>
    </lineage>
</organism>
<name>A0A1G8DMM9_9FLAO</name>
<accession>A0A1G8DMM9</accession>
<gene>
    <name evidence="2" type="ORF">SAMN04489796_103256</name>
</gene>
<dbReference type="RefSeq" id="WP_092467643.1">
    <property type="nucleotide sequence ID" value="NZ_FNCZ01000003.1"/>
</dbReference>
<proteinExistence type="predicted"/>